<evidence type="ECO:0000256" key="3">
    <source>
        <dbReference type="ARBA" id="ARBA00022777"/>
    </source>
</evidence>
<evidence type="ECO:0000313" key="8">
    <source>
        <dbReference type="Proteomes" id="UP000184038"/>
    </source>
</evidence>
<protein>
    <recommendedName>
        <fullName evidence="5">Thiamine diphosphokinase</fullName>
        <ecNumber evidence="5">2.7.6.2</ecNumber>
    </recommendedName>
</protein>
<dbReference type="EC" id="2.7.6.2" evidence="5"/>
<dbReference type="GO" id="GO:0016301">
    <property type="term" value="F:kinase activity"/>
    <property type="evidence" value="ECO:0007669"/>
    <property type="project" value="UniProtKB-KW"/>
</dbReference>
<dbReference type="InterPro" id="IPR007371">
    <property type="entry name" value="TPK_catalytic"/>
</dbReference>
<dbReference type="EMBL" id="FRCP01000005">
    <property type="protein sequence ID" value="SHL97159.1"/>
    <property type="molecule type" value="Genomic_DNA"/>
</dbReference>
<dbReference type="InterPro" id="IPR006282">
    <property type="entry name" value="Thi_PPkinase"/>
</dbReference>
<reference evidence="7 8" key="1">
    <citation type="submission" date="2016-11" db="EMBL/GenBank/DDBJ databases">
        <authorList>
            <person name="Jaros S."/>
            <person name="Januszkiewicz K."/>
            <person name="Wedrychowicz H."/>
        </authorList>
    </citation>
    <scope>NUCLEOTIDE SEQUENCE [LARGE SCALE GENOMIC DNA]</scope>
    <source>
        <strain evidence="7 8">DSM 15930</strain>
    </source>
</reference>
<dbReference type="Proteomes" id="UP000184038">
    <property type="component" value="Unassembled WGS sequence"/>
</dbReference>
<dbReference type="PANTHER" id="PTHR41299">
    <property type="entry name" value="THIAMINE PYROPHOSPHOKINASE"/>
    <property type="match status" value="1"/>
</dbReference>
<gene>
    <name evidence="7" type="ORF">SAMN02746066_00304</name>
</gene>
<dbReference type="GO" id="GO:0009229">
    <property type="term" value="P:thiamine diphosphate biosynthetic process"/>
    <property type="evidence" value="ECO:0007669"/>
    <property type="project" value="InterPro"/>
</dbReference>
<dbReference type="InterPro" id="IPR036759">
    <property type="entry name" value="TPK_catalytic_sf"/>
</dbReference>
<feature type="domain" description="Thiamin pyrophosphokinase thiamin-binding" evidence="6">
    <location>
        <begin position="148"/>
        <end position="214"/>
    </location>
</feature>
<evidence type="ECO:0000256" key="4">
    <source>
        <dbReference type="ARBA" id="ARBA00022840"/>
    </source>
</evidence>
<dbReference type="GO" id="GO:0006772">
    <property type="term" value="P:thiamine metabolic process"/>
    <property type="evidence" value="ECO:0007669"/>
    <property type="project" value="UniProtKB-UniRule"/>
</dbReference>
<dbReference type="RefSeq" id="WP_073282031.1">
    <property type="nucleotide sequence ID" value="NZ_FRCP01000005.1"/>
</dbReference>
<sequence length="220" mass="24123">MNVIIITGGFVDATFAKAYLEAESFDMVIAADRGVETAKLLNIPIDYILGDFDSLEPSILVEIKNQLANDDSGLILKEFPPEKDYTDTHLAIVTAIESGATKVTILGATGTRLDHVMANVNLLSLCLNHGIEARIVDVHNQIYVIDADKHLKKDKIHGKYVSLIPYTDCVTGVTLIGFKYPLYDMTMTKGNSLGISNELLEEEGVIKLDKGILIVIESRD</sequence>
<dbReference type="InterPro" id="IPR007373">
    <property type="entry name" value="Thiamin_PyroPKinase_B1-bd"/>
</dbReference>
<dbReference type="Pfam" id="PF04265">
    <property type="entry name" value="TPK_B1_binding"/>
    <property type="match status" value="1"/>
</dbReference>
<dbReference type="SMART" id="SM00983">
    <property type="entry name" value="TPK_B1_binding"/>
    <property type="match status" value="1"/>
</dbReference>
<dbReference type="GO" id="GO:0030975">
    <property type="term" value="F:thiamine binding"/>
    <property type="evidence" value="ECO:0007669"/>
    <property type="project" value="InterPro"/>
</dbReference>
<name>A0A1M7F0E0_9FIRM</name>
<evidence type="ECO:0000313" key="7">
    <source>
        <dbReference type="EMBL" id="SHL97159.1"/>
    </source>
</evidence>
<dbReference type="OrthoDB" id="9804377at2"/>
<evidence type="ECO:0000256" key="5">
    <source>
        <dbReference type="NCBIfam" id="TIGR01378"/>
    </source>
</evidence>
<dbReference type="InterPro" id="IPR036371">
    <property type="entry name" value="TPK_B1-bd_sf"/>
</dbReference>
<dbReference type="SUPFAM" id="SSF63999">
    <property type="entry name" value="Thiamin pyrophosphokinase, catalytic domain"/>
    <property type="match status" value="1"/>
</dbReference>
<dbReference type="Pfam" id="PF04263">
    <property type="entry name" value="TPK_catalytic"/>
    <property type="match status" value="1"/>
</dbReference>
<evidence type="ECO:0000256" key="2">
    <source>
        <dbReference type="ARBA" id="ARBA00022741"/>
    </source>
</evidence>
<dbReference type="CDD" id="cd07995">
    <property type="entry name" value="TPK"/>
    <property type="match status" value="1"/>
</dbReference>
<keyword evidence="4" id="KW-0067">ATP-binding</keyword>
<dbReference type="NCBIfam" id="TIGR01378">
    <property type="entry name" value="thi_PPkinase"/>
    <property type="match status" value="1"/>
</dbReference>
<dbReference type="GO" id="GO:0005524">
    <property type="term" value="F:ATP binding"/>
    <property type="evidence" value="ECO:0007669"/>
    <property type="project" value="UniProtKB-KW"/>
</dbReference>
<dbReference type="GO" id="GO:0004788">
    <property type="term" value="F:thiamine diphosphokinase activity"/>
    <property type="evidence" value="ECO:0007669"/>
    <property type="project" value="UniProtKB-UniRule"/>
</dbReference>
<organism evidence="7 8">
    <name type="scientific">Anaerosporobacter mobilis DSM 15930</name>
    <dbReference type="NCBI Taxonomy" id="1120996"/>
    <lineage>
        <taxon>Bacteria</taxon>
        <taxon>Bacillati</taxon>
        <taxon>Bacillota</taxon>
        <taxon>Clostridia</taxon>
        <taxon>Lachnospirales</taxon>
        <taxon>Lachnospiraceae</taxon>
        <taxon>Anaerosporobacter</taxon>
    </lineage>
</organism>
<keyword evidence="1" id="KW-0808">Transferase</keyword>
<dbReference type="PANTHER" id="PTHR41299:SF1">
    <property type="entry name" value="THIAMINE PYROPHOSPHOKINASE"/>
    <property type="match status" value="1"/>
</dbReference>
<dbReference type="InterPro" id="IPR053149">
    <property type="entry name" value="TPK"/>
</dbReference>
<proteinExistence type="predicted"/>
<keyword evidence="3 7" id="KW-0418">Kinase</keyword>
<evidence type="ECO:0000256" key="1">
    <source>
        <dbReference type="ARBA" id="ARBA00022679"/>
    </source>
</evidence>
<keyword evidence="8" id="KW-1185">Reference proteome</keyword>
<keyword evidence="2" id="KW-0547">Nucleotide-binding</keyword>
<dbReference type="STRING" id="1120996.SAMN02746066_00304"/>
<dbReference type="AlphaFoldDB" id="A0A1M7F0E0"/>
<accession>A0A1M7F0E0</accession>
<dbReference type="Gene3D" id="3.40.50.10240">
    <property type="entry name" value="Thiamin pyrophosphokinase, catalytic domain"/>
    <property type="match status" value="1"/>
</dbReference>
<evidence type="ECO:0000259" key="6">
    <source>
        <dbReference type="SMART" id="SM00983"/>
    </source>
</evidence>
<dbReference type="SUPFAM" id="SSF63862">
    <property type="entry name" value="Thiamin pyrophosphokinase, substrate-binding domain"/>
    <property type="match status" value="1"/>
</dbReference>